<sequence>MDKTKTTASPTEQQATVQITGMTCSACATRIEKGLSRMDGVSRANVNLALEQATVGFDPTVSGLPQIEDKIRSLGYDTIKESADFDISGMTCAA</sequence>
<dbReference type="InterPro" id="IPR001802">
    <property type="entry name" value="MerP/CopZ"/>
</dbReference>
<dbReference type="Proteomes" id="UP000187158">
    <property type="component" value="Unassembled WGS sequence"/>
</dbReference>
<dbReference type="EMBL" id="MPVP01000169">
    <property type="protein sequence ID" value="OMD24207.1"/>
    <property type="molecule type" value="Genomic_DNA"/>
</dbReference>
<evidence type="ECO:0000313" key="5">
    <source>
        <dbReference type="Proteomes" id="UP000187158"/>
    </source>
</evidence>
<keyword evidence="1" id="KW-0479">Metal-binding</keyword>
<dbReference type="CDD" id="cd00371">
    <property type="entry name" value="HMA"/>
    <property type="match status" value="1"/>
</dbReference>
<dbReference type="PANTHER" id="PTHR43520:SF8">
    <property type="entry name" value="P-TYPE CU(+) TRANSPORTER"/>
    <property type="match status" value="1"/>
</dbReference>
<dbReference type="PROSITE" id="PS50846">
    <property type="entry name" value="HMA_2"/>
    <property type="match status" value="1"/>
</dbReference>
<reference evidence="4 5" key="1">
    <citation type="submission" date="2016-11" db="EMBL/GenBank/DDBJ databases">
        <title>Paenibacillus species isolates.</title>
        <authorList>
            <person name="Beno S.M."/>
        </authorList>
    </citation>
    <scope>NUCLEOTIDE SEQUENCE [LARGE SCALE GENOMIC DNA]</scope>
    <source>
        <strain evidence="4 5">FSL H7-0433</strain>
    </source>
</reference>
<dbReference type="PANTHER" id="PTHR43520">
    <property type="entry name" value="ATP7, ISOFORM B"/>
    <property type="match status" value="1"/>
</dbReference>
<gene>
    <name evidence="4" type="ORF">BSO21_21945</name>
</gene>
<dbReference type="InterPro" id="IPR036163">
    <property type="entry name" value="HMA_dom_sf"/>
</dbReference>
<keyword evidence="2" id="KW-1278">Translocase</keyword>
<comment type="caution">
    <text evidence="4">The sequence shown here is derived from an EMBL/GenBank/DDBJ whole genome shotgun (WGS) entry which is preliminary data.</text>
</comment>
<accession>A0ABX3GJD6</accession>
<evidence type="ECO:0000313" key="4">
    <source>
        <dbReference type="EMBL" id="OMD24207.1"/>
    </source>
</evidence>
<dbReference type="Gene3D" id="3.30.70.100">
    <property type="match status" value="1"/>
</dbReference>
<dbReference type="Pfam" id="PF00403">
    <property type="entry name" value="HMA"/>
    <property type="match status" value="1"/>
</dbReference>
<evidence type="ECO:0000259" key="3">
    <source>
        <dbReference type="PROSITE" id="PS50846"/>
    </source>
</evidence>
<feature type="non-terminal residue" evidence="4">
    <location>
        <position position="94"/>
    </location>
</feature>
<protein>
    <recommendedName>
        <fullName evidence="3">HMA domain-containing protein</fullName>
    </recommendedName>
</protein>
<name>A0ABX3GJD6_9BACL</name>
<dbReference type="InterPro" id="IPR006121">
    <property type="entry name" value="HMA_dom"/>
</dbReference>
<dbReference type="PRINTS" id="PR00946">
    <property type="entry name" value="HGSCAVENGER"/>
</dbReference>
<dbReference type="SUPFAM" id="SSF55008">
    <property type="entry name" value="HMA, heavy metal-associated domain"/>
    <property type="match status" value="1"/>
</dbReference>
<dbReference type="PROSITE" id="PS01047">
    <property type="entry name" value="HMA_1"/>
    <property type="match status" value="1"/>
</dbReference>
<evidence type="ECO:0000256" key="2">
    <source>
        <dbReference type="ARBA" id="ARBA00022967"/>
    </source>
</evidence>
<evidence type="ECO:0000256" key="1">
    <source>
        <dbReference type="ARBA" id="ARBA00022723"/>
    </source>
</evidence>
<proteinExistence type="predicted"/>
<dbReference type="InterPro" id="IPR017969">
    <property type="entry name" value="Heavy-metal-associated_CS"/>
</dbReference>
<organism evidence="4 5">
    <name type="scientific">Paenibacillus odorifer</name>
    <dbReference type="NCBI Taxonomy" id="189426"/>
    <lineage>
        <taxon>Bacteria</taxon>
        <taxon>Bacillati</taxon>
        <taxon>Bacillota</taxon>
        <taxon>Bacilli</taxon>
        <taxon>Bacillales</taxon>
        <taxon>Paenibacillaceae</taxon>
        <taxon>Paenibacillus</taxon>
    </lineage>
</organism>
<dbReference type="RefSeq" id="WP_144024700.1">
    <property type="nucleotide sequence ID" value="NZ_MPVP01000169.1"/>
</dbReference>
<keyword evidence="5" id="KW-1185">Reference proteome</keyword>
<feature type="domain" description="HMA" evidence="3">
    <location>
        <begin position="13"/>
        <end position="79"/>
    </location>
</feature>